<keyword evidence="7 10" id="KW-0472">Membrane</keyword>
<dbReference type="PANTHER" id="PTHR30069:SF29">
    <property type="entry name" value="HEMOGLOBIN AND HEMOGLOBIN-HAPTOGLOBIN-BINDING PROTEIN 1-RELATED"/>
    <property type="match status" value="1"/>
</dbReference>
<proteinExistence type="inferred from homology"/>
<keyword evidence="5" id="KW-0732">Signal</keyword>
<sequence length="633" mass="71001">MTANLVTAQEKQELEVEQLDEVVLSDTKFELKKENSGKIIYKITKKDIDNNPGKTVVDLLNNVAGVEINGNNNAKGSTLGLYFRGGRSRQVAVMIDGVLVSDPTGIASTFDLNLIDINQIESIEILKGSSSTLYGSGASTGVINIKLKKSSKAPIAFNYSASAGTNSTQNNRNSNFEDLNQSVGLRGTVDKFNYLANYSVSKSDGISAASDKNSQTPFETDAFLSNNGLLKLGYQFNDKFSLEFFGNYSQYDYDYDNDIYSDSEVNNGNQEQFQYGIKSNFKYNNGELVASFSLSDLERGFDTYSSWTNSIDSYLYEGKSTFAEIVNKYNFNEEIHLITGLNYQDFDNQTTTPFGNIERDLANFNTFDPYASIIYTGKNGVNLNVGARLNNHSEYGSHFVYNLNPSYNLINNNNTKLKVLGSYSTAFIAPSTYQLFSAYGNLDLKPEENKTIEFGFDSSFNKWLEASSVFFYREEESKIVFVTDPVTFESAYGNELLTQNAKGVETTLRLKPLEKLRFNLSHTYTNKSADLDYIPKNKFIANITVTPFKNTFIGVNYKSVGDRTATYYDPATFTQVETIMESYSLVDFSASHMLIEHLTVFASLTNAFNENYEDIYGYSTKGRNFKLGLRFNF</sequence>
<dbReference type="Gene3D" id="2.170.130.10">
    <property type="entry name" value="TonB-dependent receptor, plug domain"/>
    <property type="match status" value="1"/>
</dbReference>
<evidence type="ECO:0000256" key="3">
    <source>
        <dbReference type="ARBA" id="ARBA00022452"/>
    </source>
</evidence>
<dbReference type="GO" id="GO:0009279">
    <property type="term" value="C:cell outer membrane"/>
    <property type="evidence" value="ECO:0007669"/>
    <property type="project" value="UniProtKB-SubCell"/>
</dbReference>
<keyword evidence="6 11" id="KW-0798">TonB box</keyword>
<evidence type="ECO:0000256" key="7">
    <source>
        <dbReference type="ARBA" id="ARBA00023136"/>
    </source>
</evidence>
<evidence type="ECO:0000259" key="12">
    <source>
        <dbReference type="Pfam" id="PF00593"/>
    </source>
</evidence>
<comment type="subcellular location">
    <subcellularLocation>
        <location evidence="1 10">Cell outer membrane</location>
        <topology evidence="1 10">Multi-pass membrane protein</topology>
    </subcellularLocation>
</comment>
<evidence type="ECO:0000256" key="4">
    <source>
        <dbReference type="ARBA" id="ARBA00022692"/>
    </source>
</evidence>
<protein>
    <recommendedName>
        <fullName evidence="16">TonB-dependent receptor</fullName>
    </recommendedName>
</protein>
<dbReference type="PANTHER" id="PTHR30069">
    <property type="entry name" value="TONB-DEPENDENT OUTER MEMBRANE RECEPTOR"/>
    <property type="match status" value="1"/>
</dbReference>
<dbReference type="CDD" id="cd01347">
    <property type="entry name" value="ligand_gated_channel"/>
    <property type="match status" value="1"/>
</dbReference>
<dbReference type="Proteomes" id="UP000176050">
    <property type="component" value="Chromosome"/>
</dbReference>
<dbReference type="PROSITE" id="PS01156">
    <property type="entry name" value="TONB_DEPENDENT_REC_2"/>
    <property type="match status" value="1"/>
</dbReference>
<keyword evidence="15" id="KW-1185">Reference proteome</keyword>
<dbReference type="Pfam" id="PF00593">
    <property type="entry name" value="TonB_dep_Rec_b-barrel"/>
    <property type="match status" value="1"/>
</dbReference>
<keyword evidence="3 10" id="KW-1134">Transmembrane beta strand</keyword>
<dbReference type="InterPro" id="IPR037066">
    <property type="entry name" value="Plug_dom_sf"/>
</dbReference>
<evidence type="ECO:0008006" key="16">
    <source>
        <dbReference type="Google" id="ProtNLM"/>
    </source>
</evidence>
<dbReference type="InterPro" id="IPR012910">
    <property type="entry name" value="Plug_dom"/>
</dbReference>
<keyword evidence="4 10" id="KW-0812">Transmembrane</keyword>
<evidence type="ECO:0000256" key="11">
    <source>
        <dbReference type="RuleBase" id="RU003357"/>
    </source>
</evidence>
<name>A0A1D8PBL8_9FLAO</name>
<dbReference type="PROSITE" id="PS52016">
    <property type="entry name" value="TONB_DEPENDENT_REC_3"/>
    <property type="match status" value="1"/>
</dbReference>
<dbReference type="Pfam" id="PF07715">
    <property type="entry name" value="Plug"/>
    <property type="match status" value="1"/>
</dbReference>
<dbReference type="Gene3D" id="2.40.170.20">
    <property type="entry name" value="TonB-dependent receptor, beta-barrel domain"/>
    <property type="match status" value="1"/>
</dbReference>
<dbReference type="InterPro" id="IPR000531">
    <property type="entry name" value="Beta-barrel_TonB"/>
</dbReference>
<evidence type="ECO:0000256" key="6">
    <source>
        <dbReference type="ARBA" id="ARBA00023077"/>
    </source>
</evidence>
<dbReference type="InterPro" id="IPR036942">
    <property type="entry name" value="Beta-barrel_TonB_sf"/>
</dbReference>
<evidence type="ECO:0000256" key="2">
    <source>
        <dbReference type="ARBA" id="ARBA00022448"/>
    </source>
</evidence>
<evidence type="ECO:0000256" key="10">
    <source>
        <dbReference type="PROSITE-ProRule" id="PRU01360"/>
    </source>
</evidence>
<evidence type="ECO:0000256" key="9">
    <source>
        <dbReference type="ARBA" id="ARBA00023237"/>
    </source>
</evidence>
<dbReference type="EMBL" id="CP017478">
    <property type="protein sequence ID" value="AOW21989.1"/>
    <property type="molecule type" value="Genomic_DNA"/>
</dbReference>
<dbReference type="AlphaFoldDB" id="A0A1D8PBL8"/>
<evidence type="ECO:0000313" key="15">
    <source>
        <dbReference type="Proteomes" id="UP000176050"/>
    </source>
</evidence>
<keyword evidence="8" id="KW-0675">Receptor</keyword>
<dbReference type="GO" id="GO:0044718">
    <property type="term" value="P:siderophore transmembrane transport"/>
    <property type="evidence" value="ECO:0007669"/>
    <property type="project" value="TreeGrafter"/>
</dbReference>
<evidence type="ECO:0000313" key="14">
    <source>
        <dbReference type="EMBL" id="AOW21989.1"/>
    </source>
</evidence>
<gene>
    <name evidence="14" type="ORF">LPB138_02905</name>
</gene>
<dbReference type="SUPFAM" id="SSF56935">
    <property type="entry name" value="Porins"/>
    <property type="match status" value="1"/>
</dbReference>
<accession>A0A1D8PBL8</accession>
<dbReference type="GO" id="GO:0015344">
    <property type="term" value="F:siderophore uptake transmembrane transporter activity"/>
    <property type="evidence" value="ECO:0007669"/>
    <property type="project" value="TreeGrafter"/>
</dbReference>
<organism evidence="14 15">
    <name type="scientific">Urechidicola croceus</name>
    <dbReference type="NCBI Taxonomy" id="1850246"/>
    <lineage>
        <taxon>Bacteria</taxon>
        <taxon>Pseudomonadati</taxon>
        <taxon>Bacteroidota</taxon>
        <taxon>Flavobacteriia</taxon>
        <taxon>Flavobacteriales</taxon>
        <taxon>Flavobacteriaceae</taxon>
        <taxon>Urechidicola</taxon>
    </lineage>
</organism>
<evidence type="ECO:0000259" key="13">
    <source>
        <dbReference type="Pfam" id="PF07715"/>
    </source>
</evidence>
<comment type="similarity">
    <text evidence="10 11">Belongs to the TonB-dependent receptor family.</text>
</comment>
<evidence type="ECO:0000256" key="1">
    <source>
        <dbReference type="ARBA" id="ARBA00004571"/>
    </source>
</evidence>
<keyword evidence="9 10" id="KW-0998">Cell outer membrane</keyword>
<evidence type="ECO:0000256" key="5">
    <source>
        <dbReference type="ARBA" id="ARBA00022729"/>
    </source>
</evidence>
<keyword evidence="2 10" id="KW-0813">Transport</keyword>
<dbReference type="InterPro" id="IPR010917">
    <property type="entry name" value="TonB_rcpt_CS"/>
</dbReference>
<reference evidence="14 15" key="1">
    <citation type="submission" date="2016-10" db="EMBL/GenBank/DDBJ databases">
        <title>Lutibacter sp. LPB0138, isolated from marine gastropod.</title>
        <authorList>
            <person name="Kim E."/>
            <person name="Yi H."/>
        </authorList>
    </citation>
    <scope>NUCLEOTIDE SEQUENCE [LARGE SCALE GENOMIC DNA]</scope>
    <source>
        <strain evidence="14 15">LPB0138</strain>
    </source>
</reference>
<feature type="domain" description="TonB-dependent receptor-like beta-barrel" evidence="12">
    <location>
        <begin position="160"/>
        <end position="606"/>
    </location>
</feature>
<feature type="domain" description="TonB-dependent receptor plug" evidence="13">
    <location>
        <begin position="34"/>
        <end position="142"/>
    </location>
</feature>
<evidence type="ECO:0000256" key="8">
    <source>
        <dbReference type="ARBA" id="ARBA00023170"/>
    </source>
</evidence>
<dbReference type="InterPro" id="IPR039426">
    <property type="entry name" value="TonB-dep_rcpt-like"/>
</dbReference>
<dbReference type="KEGG" id="lul:LPB138_02905"/>